<dbReference type="GO" id="GO:0005764">
    <property type="term" value="C:lysosome"/>
    <property type="evidence" value="ECO:0007669"/>
    <property type="project" value="UniProtKB-UniRule"/>
</dbReference>
<dbReference type="PIRSF" id="PIRSF017632">
    <property type="entry name" value="Acid_ceramidase-like"/>
    <property type="match status" value="1"/>
</dbReference>
<feature type="signal peptide" evidence="12">
    <location>
        <begin position="1"/>
        <end position="18"/>
    </location>
</feature>
<dbReference type="WBParaSite" id="HCON_00076220-00001">
    <property type="protein sequence ID" value="HCON_00076220-00001"/>
    <property type="gene ID" value="HCON_00076220"/>
</dbReference>
<evidence type="ECO:0000259" key="13">
    <source>
        <dbReference type="Pfam" id="PF02275"/>
    </source>
</evidence>
<evidence type="ECO:0000256" key="9">
    <source>
        <dbReference type="ARBA" id="ARBA00040404"/>
    </source>
</evidence>
<feature type="active site" description="Nucleophile" evidence="11">
    <location>
        <position position="122"/>
    </location>
</feature>
<dbReference type="PANTHER" id="PTHR28583">
    <property type="entry name" value="ACID AMIDASE"/>
    <property type="match status" value="1"/>
</dbReference>
<evidence type="ECO:0000256" key="10">
    <source>
        <dbReference type="PIRNR" id="PIRNR017632"/>
    </source>
</evidence>
<dbReference type="Pfam" id="PF02275">
    <property type="entry name" value="CBAH"/>
    <property type="match status" value="1"/>
</dbReference>
<evidence type="ECO:0000256" key="3">
    <source>
        <dbReference type="ARBA" id="ARBA00022729"/>
    </source>
</evidence>
<dbReference type="InterPro" id="IPR029130">
    <property type="entry name" value="Acid_ceramidase_N"/>
</dbReference>
<comment type="subunit">
    <text evidence="7">Heterodimer of an alpha and a beta subunit, produced by autocatalytic cleavage.</text>
</comment>
<evidence type="ECO:0000256" key="5">
    <source>
        <dbReference type="ARBA" id="ARBA00023098"/>
    </source>
</evidence>
<dbReference type="InterPro" id="IPR016699">
    <property type="entry name" value="Acid_ceramidase-like"/>
</dbReference>
<sequence length="353" mass="39963">MSRLCQLLLVTLFVGSFSVRHPKRFVINLDTPPDQRWNEVVEYHRDVIPGFVKAAQSYVPRQLLPIAFWVAGKLNRFFPDEYAGEIRGIARASGLPLGHIVSMNILYDILAFDRKHILDMGCTSIVAQNENGTIFHGRNLDYGLSDLLKNVTIIVDFTSGHGKDAKIVYSGVTFALSSTLLTGQNDAFTLSLNARYSGPYIYNIFMEFFTRFRTPVGFLLREVLASSKTYSEALNHLSNRHLFSPSFIIIGGRERGEGAIISRDRMHAADVRTLSDSTWFLVETNFDPWKKDSDKRRIAAQKVLTAMGQKALNADTMLKVLRTHPVRNNETLFSTVMSARFPLLMKNSTFIWD</sequence>
<accession>A0A7I5E911</accession>
<feature type="domain" description="Acid ceramidase N-terminal" evidence="14">
    <location>
        <begin position="21"/>
        <end position="77"/>
    </location>
</feature>
<evidence type="ECO:0000313" key="16">
    <source>
        <dbReference type="WBParaSite" id="HCON_00076220-00001"/>
    </source>
</evidence>
<comment type="similarity">
    <text evidence="2 10">Belongs to the acid ceramidase family.</text>
</comment>
<keyword evidence="5 10" id="KW-0443">Lipid metabolism</keyword>
<evidence type="ECO:0000256" key="1">
    <source>
        <dbReference type="ARBA" id="ARBA00004872"/>
    </source>
</evidence>
<evidence type="ECO:0000259" key="14">
    <source>
        <dbReference type="Pfam" id="PF15508"/>
    </source>
</evidence>
<reference evidence="16" key="1">
    <citation type="submission" date="2020-12" db="UniProtKB">
        <authorList>
            <consortium name="WormBaseParasite"/>
        </authorList>
    </citation>
    <scope>IDENTIFICATION</scope>
    <source>
        <strain evidence="16">MHco3</strain>
    </source>
</reference>
<dbReference type="GO" id="GO:0006631">
    <property type="term" value="P:fatty acid metabolic process"/>
    <property type="evidence" value="ECO:0007669"/>
    <property type="project" value="InterPro"/>
</dbReference>
<dbReference type="OrthoDB" id="5273684at2759"/>
<keyword evidence="4 10" id="KW-0378">Hydrolase</keyword>
<keyword evidence="6" id="KW-0325">Glycoprotein</keyword>
<protein>
    <recommendedName>
        <fullName evidence="9">N-acylethanolamine-hydrolyzing acid amidase</fullName>
        <ecNumber evidence="8">3.5.1.60</ecNumber>
    </recommendedName>
</protein>
<dbReference type="PANTHER" id="PTHR28583:SF4">
    <property type="entry name" value="N-ACYLETHANOLAMINE-HYDROLYZING ACID AMIDASE"/>
    <property type="match status" value="1"/>
</dbReference>
<dbReference type="GO" id="GO:0017064">
    <property type="term" value="F:fatty acid amide hydrolase activity"/>
    <property type="evidence" value="ECO:0007669"/>
    <property type="project" value="InterPro"/>
</dbReference>
<organism evidence="15 16">
    <name type="scientific">Haemonchus contortus</name>
    <name type="common">Barber pole worm</name>
    <dbReference type="NCBI Taxonomy" id="6289"/>
    <lineage>
        <taxon>Eukaryota</taxon>
        <taxon>Metazoa</taxon>
        <taxon>Ecdysozoa</taxon>
        <taxon>Nematoda</taxon>
        <taxon>Chromadorea</taxon>
        <taxon>Rhabditida</taxon>
        <taxon>Rhabditina</taxon>
        <taxon>Rhabditomorpha</taxon>
        <taxon>Strongyloidea</taxon>
        <taxon>Trichostrongylidae</taxon>
        <taxon>Haemonchus</taxon>
    </lineage>
</organism>
<keyword evidence="3 12" id="KW-0732">Signal</keyword>
<feature type="chain" id="PRO_5029673129" description="N-acylethanolamine-hydrolyzing acid amidase" evidence="12">
    <location>
        <begin position="19"/>
        <end position="353"/>
    </location>
</feature>
<evidence type="ECO:0000256" key="8">
    <source>
        <dbReference type="ARBA" id="ARBA00039046"/>
    </source>
</evidence>
<proteinExistence type="inferred from homology"/>
<evidence type="ECO:0000256" key="6">
    <source>
        <dbReference type="ARBA" id="ARBA00023180"/>
    </source>
</evidence>
<dbReference type="AlphaFoldDB" id="A0A7I5E911"/>
<evidence type="ECO:0000256" key="7">
    <source>
        <dbReference type="ARBA" id="ARBA00038527"/>
    </source>
</evidence>
<feature type="domain" description="Choloylglycine hydrolase/NAAA C-terminal" evidence="13">
    <location>
        <begin position="122"/>
        <end position="298"/>
    </location>
</feature>
<name>A0A7I5E911_HAECO</name>
<keyword evidence="15" id="KW-1185">Reference proteome</keyword>
<dbReference type="GO" id="GO:0047412">
    <property type="term" value="F:N-(long-chain-acyl)ethanolamine deacylase activity"/>
    <property type="evidence" value="ECO:0007669"/>
    <property type="project" value="UniProtKB-EC"/>
</dbReference>
<dbReference type="Gene3D" id="3.60.60.10">
    <property type="entry name" value="Penicillin V Acylase, Chain A"/>
    <property type="match status" value="1"/>
</dbReference>
<evidence type="ECO:0000313" key="15">
    <source>
        <dbReference type="Proteomes" id="UP000025227"/>
    </source>
</evidence>
<comment type="pathway">
    <text evidence="1">Lipid metabolism; fatty acid metabolism.</text>
</comment>
<dbReference type="Proteomes" id="UP000025227">
    <property type="component" value="Unplaced"/>
</dbReference>
<dbReference type="Pfam" id="PF15508">
    <property type="entry name" value="NAAA-beta"/>
    <property type="match status" value="1"/>
</dbReference>
<dbReference type="OMA" id="TIWHARN"/>
<evidence type="ECO:0000256" key="11">
    <source>
        <dbReference type="PIRSR" id="PIRSR017632-1"/>
    </source>
</evidence>
<evidence type="ECO:0000256" key="4">
    <source>
        <dbReference type="ARBA" id="ARBA00022801"/>
    </source>
</evidence>
<dbReference type="EC" id="3.5.1.60" evidence="8"/>
<dbReference type="InterPro" id="IPR029132">
    <property type="entry name" value="CBAH/NAAA_C"/>
</dbReference>
<evidence type="ECO:0000256" key="2">
    <source>
        <dbReference type="ARBA" id="ARBA00005730"/>
    </source>
</evidence>
<evidence type="ECO:0000256" key="12">
    <source>
        <dbReference type="SAM" id="SignalP"/>
    </source>
</evidence>